<feature type="domain" description="Flagellar hook protein FlgE/F/G-like D1" evidence="5">
    <location>
        <begin position="96"/>
        <end position="166"/>
    </location>
</feature>
<dbReference type="Pfam" id="PF00460">
    <property type="entry name" value="Flg_bb_rod"/>
    <property type="match status" value="1"/>
</dbReference>
<sequence length="273" mass="29492">MMRSLWTAATGMKSQQTAVDTIANNLANVNTVGFKQKNTEFKSLLYQNIQTRTTSANGQTKPTQAQVGLGTRVAATNTSFATGIQQSSDNPAACFIAGNGFFSVEGVDGNTYYTRDGDFNWTIDNDGRRILTNNQGLRILDSRGRRITLPDGVSVDKVSIDTDGNIGYIDANGAWHLTGQRIGLFQFSNMDGLDEAGGNLYRATAASGAAINEATTNLNIVKSQIKQGYIEGSNVSMADQMVDLIIAQRAYEMNSKAITTSDSMLETANNLRR</sequence>
<keyword evidence="2" id="KW-0975">Bacterial flagellum</keyword>
<dbReference type="EMBL" id="VOGC01000007">
    <property type="protein sequence ID" value="MQN01881.1"/>
    <property type="molecule type" value="Genomic_DNA"/>
</dbReference>
<dbReference type="Proteomes" id="UP000460257">
    <property type="component" value="Unassembled WGS sequence"/>
</dbReference>
<evidence type="ECO:0000256" key="2">
    <source>
        <dbReference type="RuleBase" id="RU362116"/>
    </source>
</evidence>
<dbReference type="SUPFAM" id="SSF117143">
    <property type="entry name" value="Flagellar hook protein flgE"/>
    <property type="match status" value="1"/>
</dbReference>
<dbReference type="GO" id="GO:0009425">
    <property type="term" value="C:bacterial-type flagellum basal body"/>
    <property type="evidence" value="ECO:0007669"/>
    <property type="project" value="UniProtKB-SubCell"/>
</dbReference>
<proteinExistence type="inferred from homology"/>
<dbReference type="InterPro" id="IPR037925">
    <property type="entry name" value="FlgE/F/G-like"/>
</dbReference>
<dbReference type="InterPro" id="IPR053967">
    <property type="entry name" value="LlgE_F_G-like_D1"/>
</dbReference>
<name>A0A6N7J1P5_9FIRM</name>
<evidence type="ECO:0000259" key="5">
    <source>
        <dbReference type="Pfam" id="PF22692"/>
    </source>
</evidence>
<dbReference type="Pfam" id="PF06429">
    <property type="entry name" value="Flg_bbr_C"/>
    <property type="match status" value="1"/>
</dbReference>
<organism evidence="6 7">
    <name type="scientific">Candidatus Weimeria bifida</name>
    <dbReference type="NCBI Taxonomy" id="2599074"/>
    <lineage>
        <taxon>Bacteria</taxon>
        <taxon>Bacillati</taxon>
        <taxon>Bacillota</taxon>
        <taxon>Clostridia</taxon>
        <taxon>Lachnospirales</taxon>
        <taxon>Lachnospiraceae</taxon>
        <taxon>Candidatus Weimeria</taxon>
    </lineage>
</organism>
<gene>
    <name evidence="6" type="ORF">FRC54_08235</name>
</gene>
<keyword evidence="6" id="KW-0969">Cilium</keyword>
<reference evidence="6" key="1">
    <citation type="journal article" date="2020" name="Appl. Environ. Microbiol.">
        <title>Medium-Chain Fatty Acid Synthesis by 'Candidatus Weimeria bifida' gen. nov., sp. nov., and 'Candidatus Pseudoramibacter fermentans' sp. nov.</title>
        <authorList>
            <person name="Scarborough M.J."/>
            <person name="Myers K.S."/>
            <person name="Donohue T.J."/>
            <person name="Noguera D.R."/>
        </authorList>
    </citation>
    <scope>NUCLEOTIDE SEQUENCE</scope>
    <source>
        <strain evidence="6">LCO1.1</strain>
    </source>
</reference>
<evidence type="ECO:0000256" key="1">
    <source>
        <dbReference type="ARBA" id="ARBA00009677"/>
    </source>
</evidence>
<dbReference type="GO" id="GO:0071978">
    <property type="term" value="P:bacterial-type flagellum-dependent swarming motility"/>
    <property type="evidence" value="ECO:0007669"/>
    <property type="project" value="TreeGrafter"/>
</dbReference>
<dbReference type="InterPro" id="IPR001444">
    <property type="entry name" value="Flag_bb_rod_N"/>
</dbReference>
<dbReference type="InterPro" id="IPR019776">
    <property type="entry name" value="Flagellar_basal_body_rod_CS"/>
</dbReference>
<dbReference type="Pfam" id="PF22692">
    <property type="entry name" value="LlgE_F_G_D1"/>
    <property type="match status" value="1"/>
</dbReference>
<dbReference type="NCBIfam" id="TIGR03506">
    <property type="entry name" value="FlgEFG_subfam"/>
    <property type="match status" value="2"/>
</dbReference>
<accession>A0A6N7J1P5</accession>
<keyword evidence="6" id="KW-0282">Flagellum</keyword>
<dbReference type="AlphaFoldDB" id="A0A6N7J1P5"/>
<evidence type="ECO:0000313" key="6">
    <source>
        <dbReference type="EMBL" id="MQN01881.1"/>
    </source>
</evidence>
<comment type="subcellular location">
    <subcellularLocation>
        <location evidence="2">Bacterial flagellum basal body</location>
    </subcellularLocation>
</comment>
<dbReference type="PROSITE" id="PS00588">
    <property type="entry name" value="FLAGELLA_BB_ROD"/>
    <property type="match status" value="1"/>
</dbReference>
<dbReference type="InterPro" id="IPR010930">
    <property type="entry name" value="Flg_bb/hook_C_dom"/>
</dbReference>
<evidence type="ECO:0000259" key="3">
    <source>
        <dbReference type="Pfam" id="PF00460"/>
    </source>
</evidence>
<evidence type="ECO:0000313" key="7">
    <source>
        <dbReference type="Proteomes" id="UP000460257"/>
    </source>
</evidence>
<dbReference type="InterPro" id="IPR020013">
    <property type="entry name" value="Flagellar_FlgE/F/G"/>
</dbReference>
<feature type="domain" description="Flagellar basal body rod protein N-terminal" evidence="3">
    <location>
        <begin position="7"/>
        <end position="35"/>
    </location>
</feature>
<comment type="similarity">
    <text evidence="1 2">Belongs to the flagella basal body rod proteins family.</text>
</comment>
<keyword evidence="6" id="KW-0966">Cell projection</keyword>
<feature type="domain" description="Flagellar basal-body/hook protein C-terminal" evidence="4">
    <location>
        <begin position="226"/>
        <end position="271"/>
    </location>
</feature>
<comment type="caution">
    <text evidence="6">The sequence shown here is derived from an EMBL/GenBank/DDBJ whole genome shotgun (WGS) entry which is preliminary data.</text>
</comment>
<dbReference type="PANTHER" id="PTHR30435">
    <property type="entry name" value="FLAGELLAR PROTEIN"/>
    <property type="match status" value="1"/>
</dbReference>
<protein>
    <submittedName>
        <fullName evidence="6">Flagellar hook-basal body complex protein</fullName>
    </submittedName>
</protein>
<keyword evidence="7" id="KW-1185">Reference proteome</keyword>
<evidence type="ECO:0000259" key="4">
    <source>
        <dbReference type="Pfam" id="PF06429"/>
    </source>
</evidence>
<dbReference type="PANTHER" id="PTHR30435:SF19">
    <property type="entry name" value="FLAGELLAR BASAL-BODY ROD PROTEIN FLGG"/>
    <property type="match status" value="1"/>
</dbReference>